<keyword evidence="2" id="KW-1185">Reference proteome</keyword>
<proteinExistence type="predicted"/>
<dbReference type="AlphaFoldDB" id="A0A9K3D1Z5"/>
<accession>A0A9K3D1Z5</accession>
<gene>
    <name evidence="1" type="ORF">KIPB_007881</name>
</gene>
<reference evidence="1 2" key="1">
    <citation type="journal article" date="2018" name="PLoS ONE">
        <title>The draft genome of Kipferlia bialata reveals reductive genome evolution in fornicate parasites.</title>
        <authorList>
            <person name="Tanifuji G."/>
            <person name="Takabayashi S."/>
            <person name="Kume K."/>
            <person name="Takagi M."/>
            <person name="Nakayama T."/>
            <person name="Kamikawa R."/>
            <person name="Inagaki Y."/>
            <person name="Hashimoto T."/>
        </authorList>
    </citation>
    <scope>NUCLEOTIDE SEQUENCE [LARGE SCALE GENOMIC DNA]</scope>
    <source>
        <strain evidence="1">NY0173</strain>
    </source>
</reference>
<feature type="non-terminal residue" evidence="1">
    <location>
        <position position="1"/>
    </location>
</feature>
<comment type="caution">
    <text evidence="1">The sequence shown here is derived from an EMBL/GenBank/DDBJ whole genome shotgun (WGS) entry which is preliminary data.</text>
</comment>
<dbReference type="Proteomes" id="UP000265618">
    <property type="component" value="Unassembled WGS sequence"/>
</dbReference>
<evidence type="ECO:0000313" key="2">
    <source>
        <dbReference type="Proteomes" id="UP000265618"/>
    </source>
</evidence>
<evidence type="ECO:0000313" key="1">
    <source>
        <dbReference type="EMBL" id="GIQ86095.1"/>
    </source>
</evidence>
<sequence>RSGVCPQRPKNSHFYAGILWRDLDRVELSVPGIQVR</sequence>
<organism evidence="1 2">
    <name type="scientific">Kipferlia bialata</name>
    <dbReference type="NCBI Taxonomy" id="797122"/>
    <lineage>
        <taxon>Eukaryota</taxon>
        <taxon>Metamonada</taxon>
        <taxon>Carpediemonas-like organisms</taxon>
        <taxon>Kipferlia</taxon>
    </lineage>
</organism>
<protein>
    <submittedName>
        <fullName evidence="1">Uncharacterized protein</fullName>
    </submittedName>
</protein>
<dbReference type="EMBL" id="BDIP01002313">
    <property type="protein sequence ID" value="GIQ86095.1"/>
    <property type="molecule type" value="Genomic_DNA"/>
</dbReference>
<name>A0A9K3D1Z5_9EUKA</name>